<dbReference type="Gene3D" id="3.90.1580.10">
    <property type="entry name" value="paralog of FGE (formylglycine-generating enzyme)"/>
    <property type="match status" value="1"/>
</dbReference>
<dbReference type="PANTHER" id="PTHR23150:SF35">
    <property type="entry name" value="BLL6746 PROTEIN"/>
    <property type="match status" value="1"/>
</dbReference>
<accession>A0A2N3PLS5</accession>
<dbReference type="Proteomes" id="UP000233293">
    <property type="component" value="Unassembled WGS sequence"/>
</dbReference>
<protein>
    <recommendedName>
        <fullName evidence="3">Sulfatase-modifying factor enzyme-like domain-containing protein</fullName>
    </recommendedName>
</protein>
<reference evidence="5" key="1">
    <citation type="submission" date="2017-12" db="EMBL/GenBank/DDBJ databases">
        <title>Draft genome sequence of Telmatospirillum siberiense 26-4b1T, an acidotolerant peatland alphaproteobacterium potentially involved in sulfur cycling.</title>
        <authorList>
            <person name="Hausmann B."/>
            <person name="Pjevac P."/>
            <person name="Schreck K."/>
            <person name="Herbold C.W."/>
            <person name="Daims H."/>
            <person name="Wagner M."/>
            <person name="Pester M."/>
            <person name="Loy A."/>
        </authorList>
    </citation>
    <scope>NUCLEOTIDE SEQUENCE [LARGE SCALE GENOMIC DNA]</scope>
    <source>
        <strain evidence="5">26-4b1</strain>
    </source>
</reference>
<organism evidence="4 5">
    <name type="scientific">Telmatospirillum siberiense</name>
    <dbReference type="NCBI Taxonomy" id="382514"/>
    <lineage>
        <taxon>Bacteria</taxon>
        <taxon>Pseudomonadati</taxon>
        <taxon>Pseudomonadota</taxon>
        <taxon>Alphaproteobacteria</taxon>
        <taxon>Rhodospirillales</taxon>
        <taxon>Rhodospirillaceae</taxon>
        <taxon>Telmatospirillum</taxon>
    </lineage>
</organism>
<dbReference type="InterPro" id="IPR016187">
    <property type="entry name" value="CTDL_fold"/>
</dbReference>
<comment type="caution">
    <text evidence="4">The sequence shown here is derived from an EMBL/GenBank/DDBJ whole genome shotgun (WGS) entry which is preliminary data.</text>
</comment>
<dbReference type="InterPro" id="IPR005532">
    <property type="entry name" value="SUMF_dom"/>
</dbReference>
<keyword evidence="5" id="KW-1185">Reference proteome</keyword>
<proteinExistence type="predicted"/>
<keyword evidence="2" id="KW-0472">Membrane</keyword>
<evidence type="ECO:0000313" key="5">
    <source>
        <dbReference type="Proteomes" id="UP000233293"/>
    </source>
</evidence>
<evidence type="ECO:0000256" key="1">
    <source>
        <dbReference type="SAM" id="MobiDB-lite"/>
    </source>
</evidence>
<gene>
    <name evidence="4" type="ORF">CWS72_27230</name>
</gene>
<evidence type="ECO:0000256" key="2">
    <source>
        <dbReference type="SAM" id="Phobius"/>
    </source>
</evidence>
<dbReference type="PANTHER" id="PTHR23150">
    <property type="entry name" value="SULFATASE MODIFYING FACTOR 1, 2"/>
    <property type="match status" value="1"/>
</dbReference>
<dbReference type="AlphaFoldDB" id="A0A2N3PLS5"/>
<feature type="transmembrane region" description="Helical" evidence="2">
    <location>
        <begin position="103"/>
        <end position="123"/>
    </location>
</feature>
<dbReference type="GO" id="GO:0120147">
    <property type="term" value="F:formylglycine-generating oxidase activity"/>
    <property type="evidence" value="ECO:0007669"/>
    <property type="project" value="TreeGrafter"/>
</dbReference>
<feature type="region of interest" description="Disordered" evidence="1">
    <location>
        <begin position="52"/>
        <end position="74"/>
    </location>
</feature>
<dbReference type="InterPro" id="IPR042095">
    <property type="entry name" value="SUMF_sf"/>
</dbReference>
<dbReference type="EMBL" id="PIUM01000072">
    <property type="protein sequence ID" value="PKU21348.1"/>
    <property type="molecule type" value="Genomic_DNA"/>
</dbReference>
<evidence type="ECO:0000313" key="4">
    <source>
        <dbReference type="EMBL" id="PKU21348.1"/>
    </source>
</evidence>
<keyword evidence="2" id="KW-0812">Transmembrane</keyword>
<name>A0A2N3PLS5_9PROT</name>
<keyword evidence="2" id="KW-1133">Transmembrane helix</keyword>
<sequence length="419" mass="45831">MENEALQTRSLRKAGAATKISSQGCAVSVVPKTSIGREAADDPGGGCGFKGSVGASRHWRRPPQRTSASSDEFILRKGNGELPSVIEKDRFDSQSADRRKSTLLMFILLIAVLIFAPGGEAVADPEAKTVMPAGQTFRDCPDCPEMVVIPAGSIAIGSSDADTERDLESMPQDETAIDKQSLVMEHPQHSVTIGRSFALAKFLVTRGEFAAFVRETGYSINSKCTVLVDHRYQERAEAGWQNSGFSQTDRDPVVCISWQDAKAYVAWLNGKLRDRSLMAGNGSYRLPSEAEWEYAARAGTQTARWWGDSIGSGNANCDGCGSRWDRKQTSPVDSFRANPFGLHDMLGNAWEWMEDCWNESYAGAPADGSAWMAGNCERRVMRGGGFANRPWVLRSAHRSKFAPNRSSNYIGLRVAKMLP</sequence>
<dbReference type="InterPro" id="IPR051043">
    <property type="entry name" value="Sulfatase_Mod_Factor_Kinase"/>
</dbReference>
<dbReference type="SUPFAM" id="SSF56436">
    <property type="entry name" value="C-type lectin-like"/>
    <property type="match status" value="1"/>
</dbReference>
<feature type="domain" description="Sulfatase-modifying factor enzyme-like" evidence="3">
    <location>
        <begin position="143"/>
        <end position="416"/>
    </location>
</feature>
<dbReference type="Pfam" id="PF03781">
    <property type="entry name" value="FGE-sulfatase"/>
    <property type="match status" value="1"/>
</dbReference>
<evidence type="ECO:0000259" key="3">
    <source>
        <dbReference type="Pfam" id="PF03781"/>
    </source>
</evidence>